<dbReference type="GO" id="GO:0030288">
    <property type="term" value="C:outer membrane-bounded periplasmic space"/>
    <property type="evidence" value="ECO:0007669"/>
    <property type="project" value="TreeGrafter"/>
</dbReference>
<keyword evidence="6" id="KW-1185">Reference proteome</keyword>
<dbReference type="GO" id="GO:0043190">
    <property type="term" value="C:ATP-binding cassette (ABC) transporter complex"/>
    <property type="evidence" value="ECO:0007669"/>
    <property type="project" value="InterPro"/>
</dbReference>
<evidence type="ECO:0000256" key="2">
    <source>
        <dbReference type="ARBA" id="ARBA00005695"/>
    </source>
</evidence>
<dbReference type="CDD" id="cd08497">
    <property type="entry name" value="MbnE-like"/>
    <property type="match status" value="1"/>
</dbReference>
<evidence type="ECO:0000259" key="4">
    <source>
        <dbReference type="Pfam" id="PF00496"/>
    </source>
</evidence>
<proteinExistence type="inferred from homology"/>
<organism evidence="5 6">
    <name type="scientific">Rhabdonatronobacter sediminivivens</name>
    <dbReference type="NCBI Taxonomy" id="2743469"/>
    <lineage>
        <taxon>Bacteria</taxon>
        <taxon>Pseudomonadati</taxon>
        <taxon>Pseudomonadota</taxon>
        <taxon>Alphaproteobacteria</taxon>
        <taxon>Rhodobacterales</taxon>
        <taxon>Paracoccaceae</taxon>
        <taxon>Rhabdonatronobacter</taxon>
    </lineage>
</organism>
<keyword evidence="3" id="KW-0732">Signal</keyword>
<dbReference type="GO" id="GO:1904680">
    <property type="term" value="F:peptide transmembrane transporter activity"/>
    <property type="evidence" value="ECO:0007669"/>
    <property type="project" value="TreeGrafter"/>
</dbReference>
<dbReference type="InterPro" id="IPR030678">
    <property type="entry name" value="Peptide/Ni-bd"/>
</dbReference>
<accession>A0A7Z0L0T5</accession>
<comment type="similarity">
    <text evidence="2">Belongs to the bacterial solute-binding protein 5 family.</text>
</comment>
<evidence type="ECO:0000256" key="3">
    <source>
        <dbReference type="ARBA" id="ARBA00022729"/>
    </source>
</evidence>
<evidence type="ECO:0000256" key="1">
    <source>
        <dbReference type="ARBA" id="ARBA00004418"/>
    </source>
</evidence>
<dbReference type="GO" id="GO:0015833">
    <property type="term" value="P:peptide transport"/>
    <property type="evidence" value="ECO:0007669"/>
    <property type="project" value="TreeGrafter"/>
</dbReference>
<evidence type="ECO:0000313" key="5">
    <source>
        <dbReference type="EMBL" id="NYS25463.1"/>
    </source>
</evidence>
<comment type="caution">
    <text evidence="5">The sequence shown here is derived from an EMBL/GenBank/DDBJ whole genome shotgun (WGS) entry which is preliminary data.</text>
</comment>
<dbReference type="InterPro" id="IPR039424">
    <property type="entry name" value="SBP_5"/>
</dbReference>
<dbReference type="GO" id="GO:0042884">
    <property type="term" value="P:microcin transport"/>
    <property type="evidence" value="ECO:0007669"/>
    <property type="project" value="TreeGrafter"/>
</dbReference>
<dbReference type="Gene3D" id="3.40.190.10">
    <property type="entry name" value="Periplasmic binding protein-like II"/>
    <property type="match status" value="1"/>
</dbReference>
<dbReference type="PANTHER" id="PTHR30290">
    <property type="entry name" value="PERIPLASMIC BINDING COMPONENT OF ABC TRANSPORTER"/>
    <property type="match status" value="1"/>
</dbReference>
<name>A0A7Z0L0T5_9RHOB</name>
<dbReference type="PIRSF" id="PIRSF002741">
    <property type="entry name" value="MppA"/>
    <property type="match status" value="1"/>
</dbReference>
<dbReference type="Gene3D" id="3.10.105.10">
    <property type="entry name" value="Dipeptide-binding Protein, Domain 3"/>
    <property type="match status" value="1"/>
</dbReference>
<gene>
    <name evidence="5" type="ORF">HUK65_10705</name>
</gene>
<feature type="domain" description="Solute-binding protein family 5" evidence="4">
    <location>
        <begin position="156"/>
        <end position="546"/>
    </location>
</feature>
<reference evidence="5 6" key="1">
    <citation type="journal article" date="2000" name="Arch. Microbiol.">
        <title>Rhodobaca bogoriensis gen. nov. and sp. nov., an alkaliphilic purple nonsulfur bacterium from African Rift Valley soda lakes.</title>
        <authorList>
            <person name="Milford A.D."/>
            <person name="Achenbach L.A."/>
            <person name="Jung D.O."/>
            <person name="Madigan M.T."/>
        </authorList>
    </citation>
    <scope>NUCLEOTIDE SEQUENCE [LARGE SCALE GENOMIC DNA]</scope>
    <source>
        <strain evidence="5 6">2376</strain>
    </source>
</reference>
<dbReference type="InterPro" id="IPR000914">
    <property type="entry name" value="SBP_5_dom"/>
</dbReference>
<protein>
    <submittedName>
        <fullName evidence="5">ABC transporter substrate-binding protein</fullName>
    </submittedName>
</protein>
<dbReference type="RefSeq" id="WP_179906183.1">
    <property type="nucleotide sequence ID" value="NZ_JACBXS010000020.1"/>
</dbReference>
<dbReference type="Proteomes" id="UP000529417">
    <property type="component" value="Unassembled WGS sequence"/>
</dbReference>
<evidence type="ECO:0000313" key="6">
    <source>
        <dbReference type="Proteomes" id="UP000529417"/>
    </source>
</evidence>
<sequence length="660" mass="73809">MNSRQPVARVRTFPAAGIDGTRRQLTLGAAVLALAALTATGLWATSDSAPEMAEPDQDGIITAHGYSFYGDLTYDADFPHFSYVNPDAPKGGEIRMSAQGTFDSMNPYTRQGRAGAYSWALYESLLVSSESFGSGSVPADALGESYGLLAHTVEYPETKDWAIFHMRPEARFSDGTPVTAHDVVFSHNLFLEQGLPSYSMGVGARVLDAEALDDHTVKFTFAPDISRRSLIDQVGATPVFSQAWFDETGARLDESRLETSPGSGPYVLESYEINRSIIYRRNPDYWGADLPVNVGRHNFDVIRVEYFADGAAAFQNFQTAEYTFRQENNSRQWATGYDFPAAQRGHVVQKEIPVGTPPTPNGIVFNLEREMFADRRVREAISLAYNFEWTNETLQYGLFEQRHSFSEGLHQADGPPTDAERALLESLGDLVPEELFTEPAVMAHSSSPDRLNDRRNMRRAMALLDEAGWEVGGDGIRRNADGRTMRITIPINASGSATMESIVETFTQNLQAMGIDARFQRIDAAQYTQRRRNKDYDMIMDGYVALVDAGTGLHQRFGSEAADDVFNPATLRSPLVDAVIDEALMAPTPEDRDVALMVLDRVLRWERFMIHTWYSPVAWVAHWDMFDHPEDFPPFAIGELDFWWFDQERFDALRAAGAIR</sequence>
<dbReference type="Pfam" id="PF00496">
    <property type="entry name" value="SBP_bac_5"/>
    <property type="match status" value="1"/>
</dbReference>
<dbReference type="EMBL" id="JACBXS010000020">
    <property type="protein sequence ID" value="NYS25463.1"/>
    <property type="molecule type" value="Genomic_DNA"/>
</dbReference>
<comment type="subcellular location">
    <subcellularLocation>
        <location evidence="1">Periplasm</location>
    </subcellularLocation>
</comment>
<dbReference type="AlphaFoldDB" id="A0A7Z0L0T5"/>
<dbReference type="SUPFAM" id="SSF53850">
    <property type="entry name" value="Periplasmic binding protein-like II"/>
    <property type="match status" value="1"/>
</dbReference>
<dbReference type="PANTHER" id="PTHR30290:SF64">
    <property type="entry name" value="ABC TRANSPORTER PERIPLASMIC BINDING PROTEIN"/>
    <property type="match status" value="1"/>
</dbReference>